<dbReference type="GO" id="GO:0005737">
    <property type="term" value="C:cytoplasm"/>
    <property type="evidence" value="ECO:0007669"/>
    <property type="project" value="UniProtKB-ARBA"/>
</dbReference>
<dbReference type="NCBIfam" id="TIGR01023">
    <property type="entry name" value="rpmG_bact"/>
    <property type="match status" value="1"/>
</dbReference>
<dbReference type="InterPro" id="IPR038584">
    <property type="entry name" value="Ribosomal_bL33_sf"/>
</dbReference>
<dbReference type="Gene3D" id="2.20.28.120">
    <property type="entry name" value="Ribosomal protein L33"/>
    <property type="match status" value="1"/>
</dbReference>
<name>K2BVM4_9BACT</name>
<gene>
    <name evidence="5" type="ORF">ACD_49C00052G0001</name>
</gene>
<evidence type="ECO:0000256" key="1">
    <source>
        <dbReference type="ARBA" id="ARBA00007596"/>
    </source>
</evidence>
<sequence length="58" mass="6978">MAKGKRTYMSCLSTESKIMGYITNVQKKNFAAWEKLELRKYDKKLRKHVIFKLKETKH</sequence>
<keyword evidence="2" id="KW-0689">Ribosomal protein</keyword>
<comment type="caution">
    <text evidence="5">The sequence shown here is derived from an EMBL/GenBank/DDBJ whole genome shotgun (WGS) entry which is preliminary data.</text>
</comment>
<dbReference type="GO" id="GO:0006412">
    <property type="term" value="P:translation"/>
    <property type="evidence" value="ECO:0007669"/>
    <property type="project" value="InterPro"/>
</dbReference>
<protein>
    <recommendedName>
        <fullName evidence="4">Large ribosomal subunit protein bL33</fullName>
    </recommendedName>
</protein>
<dbReference type="InterPro" id="IPR001705">
    <property type="entry name" value="Ribosomal_bL33"/>
</dbReference>
<dbReference type="AlphaFoldDB" id="K2BVM4"/>
<dbReference type="Pfam" id="PF00471">
    <property type="entry name" value="Ribosomal_L33"/>
    <property type="match status" value="1"/>
</dbReference>
<dbReference type="InterPro" id="IPR011332">
    <property type="entry name" value="Ribosomal_zn-bd"/>
</dbReference>
<dbReference type="GO" id="GO:1990904">
    <property type="term" value="C:ribonucleoprotein complex"/>
    <property type="evidence" value="ECO:0007669"/>
    <property type="project" value="UniProtKB-KW"/>
</dbReference>
<evidence type="ECO:0000313" key="5">
    <source>
        <dbReference type="EMBL" id="EKD66289.1"/>
    </source>
</evidence>
<evidence type="ECO:0000256" key="4">
    <source>
        <dbReference type="ARBA" id="ARBA00035176"/>
    </source>
</evidence>
<comment type="similarity">
    <text evidence="1">Belongs to the bacterial ribosomal protein bL33 family.</text>
</comment>
<keyword evidence="3" id="KW-0687">Ribonucleoprotein</keyword>
<organism evidence="5">
    <name type="scientific">uncultured bacterium</name>
    <name type="common">gcode 4</name>
    <dbReference type="NCBI Taxonomy" id="1234023"/>
    <lineage>
        <taxon>Bacteria</taxon>
        <taxon>environmental samples</taxon>
    </lineage>
</organism>
<evidence type="ECO:0000256" key="2">
    <source>
        <dbReference type="ARBA" id="ARBA00022980"/>
    </source>
</evidence>
<reference evidence="5" key="1">
    <citation type="journal article" date="2012" name="Science">
        <title>Fermentation, hydrogen, and sulfur metabolism in multiple uncultivated bacterial phyla.</title>
        <authorList>
            <person name="Wrighton K.C."/>
            <person name="Thomas B.C."/>
            <person name="Sharon I."/>
            <person name="Miller C.S."/>
            <person name="Castelle C.J."/>
            <person name="VerBerkmoes N.C."/>
            <person name="Wilkins M.J."/>
            <person name="Hettich R.L."/>
            <person name="Lipton M.S."/>
            <person name="Williams K.H."/>
            <person name="Long P.E."/>
            <person name="Banfield J.F."/>
        </authorList>
    </citation>
    <scope>NUCLEOTIDE SEQUENCE [LARGE SCALE GENOMIC DNA]</scope>
</reference>
<accession>K2BVM4</accession>
<evidence type="ECO:0000256" key="3">
    <source>
        <dbReference type="ARBA" id="ARBA00023274"/>
    </source>
</evidence>
<dbReference type="GO" id="GO:0005840">
    <property type="term" value="C:ribosome"/>
    <property type="evidence" value="ECO:0007669"/>
    <property type="project" value="UniProtKB-KW"/>
</dbReference>
<dbReference type="GO" id="GO:0003735">
    <property type="term" value="F:structural constituent of ribosome"/>
    <property type="evidence" value="ECO:0007669"/>
    <property type="project" value="InterPro"/>
</dbReference>
<proteinExistence type="inferred from homology"/>
<dbReference type="EMBL" id="AMFJ01021638">
    <property type="protein sequence ID" value="EKD66289.1"/>
    <property type="molecule type" value="Genomic_DNA"/>
</dbReference>
<dbReference type="SUPFAM" id="SSF57829">
    <property type="entry name" value="Zn-binding ribosomal proteins"/>
    <property type="match status" value="1"/>
</dbReference>